<dbReference type="AlphaFoldDB" id="A0A5J6MJC0"/>
<dbReference type="PROSITE" id="PS00079">
    <property type="entry name" value="MULTICOPPER_OXIDASE1"/>
    <property type="match status" value="1"/>
</dbReference>
<sequence>MRIPKFRLLLPVAAMIAAGTLASPLQAASTTVTVLLSDKGANVDMPTNMGMNMGAMDMSMATMRVKASPPKAKAGEITFVVKNISKDTIHEMILARLEDPSKQEPYIANESRVDEDNAGDLGEVSELDPGASGKLTVTLKPGKYLLYCNVPGHYMAGMWTTFTVE</sequence>
<evidence type="ECO:0000256" key="1">
    <source>
        <dbReference type="ARBA" id="ARBA00022723"/>
    </source>
</evidence>
<evidence type="ECO:0000313" key="6">
    <source>
        <dbReference type="Proteomes" id="UP000326202"/>
    </source>
</evidence>
<proteinExistence type="predicted"/>
<dbReference type="EMBL" id="CP042906">
    <property type="protein sequence ID" value="QEX14796.1"/>
    <property type="molecule type" value="Genomic_DNA"/>
</dbReference>
<dbReference type="KEGG" id="htq:FRZ44_00710"/>
<dbReference type="Proteomes" id="UP000326202">
    <property type="component" value="Chromosome"/>
</dbReference>
<keyword evidence="3" id="KW-0732">Signal</keyword>
<evidence type="ECO:0000313" key="5">
    <source>
        <dbReference type="EMBL" id="QEX14796.1"/>
    </source>
</evidence>
<dbReference type="GO" id="GO:0005507">
    <property type="term" value="F:copper ion binding"/>
    <property type="evidence" value="ECO:0007669"/>
    <property type="project" value="InterPro"/>
</dbReference>
<gene>
    <name evidence="5" type="ORF">FRZ44_00710</name>
</gene>
<dbReference type="SUPFAM" id="SSF49503">
    <property type="entry name" value="Cupredoxins"/>
    <property type="match status" value="1"/>
</dbReference>
<dbReference type="InterPro" id="IPR008972">
    <property type="entry name" value="Cupredoxin"/>
</dbReference>
<keyword evidence="2" id="KW-0186">Copper</keyword>
<dbReference type="RefSeq" id="WP_225308475.1">
    <property type="nucleotide sequence ID" value="NZ_CP042906.1"/>
</dbReference>
<organism evidence="5 6">
    <name type="scientific">Hypericibacter terrae</name>
    <dbReference type="NCBI Taxonomy" id="2602015"/>
    <lineage>
        <taxon>Bacteria</taxon>
        <taxon>Pseudomonadati</taxon>
        <taxon>Pseudomonadota</taxon>
        <taxon>Alphaproteobacteria</taxon>
        <taxon>Rhodospirillales</taxon>
        <taxon>Dongiaceae</taxon>
        <taxon>Hypericibacter</taxon>
    </lineage>
</organism>
<accession>A0A5J6MJC0</accession>
<reference evidence="5 6" key="1">
    <citation type="submission" date="2019-08" db="EMBL/GenBank/DDBJ databases">
        <title>Hyperibacter terrae gen. nov., sp. nov. and Hyperibacter viscosus sp. nov., two new members in the family Rhodospirillaceae isolated from the rhizosphere of Hypericum perforatum.</title>
        <authorList>
            <person name="Noviana Z."/>
        </authorList>
    </citation>
    <scope>NUCLEOTIDE SEQUENCE [LARGE SCALE GENOMIC DNA]</scope>
    <source>
        <strain evidence="5 6">R5913</strain>
    </source>
</reference>
<keyword evidence="1" id="KW-0479">Metal-binding</keyword>
<dbReference type="InterPro" id="IPR000923">
    <property type="entry name" value="BlueCu_1"/>
</dbReference>
<keyword evidence="6" id="KW-1185">Reference proteome</keyword>
<dbReference type="Gene3D" id="2.60.40.420">
    <property type="entry name" value="Cupredoxins - blue copper proteins"/>
    <property type="match status" value="1"/>
</dbReference>
<feature type="signal peptide" evidence="3">
    <location>
        <begin position="1"/>
        <end position="27"/>
    </location>
</feature>
<evidence type="ECO:0000256" key="2">
    <source>
        <dbReference type="ARBA" id="ARBA00023008"/>
    </source>
</evidence>
<dbReference type="GO" id="GO:0009055">
    <property type="term" value="F:electron transfer activity"/>
    <property type="evidence" value="ECO:0007669"/>
    <property type="project" value="InterPro"/>
</dbReference>
<feature type="domain" description="Blue (type 1) copper" evidence="4">
    <location>
        <begin position="70"/>
        <end position="165"/>
    </location>
</feature>
<name>A0A5J6MJC0_9PROT</name>
<dbReference type="InterPro" id="IPR033138">
    <property type="entry name" value="Cu_oxidase_CS"/>
</dbReference>
<feature type="chain" id="PRO_5023904169" description="Blue (type 1) copper domain-containing protein" evidence="3">
    <location>
        <begin position="28"/>
        <end position="165"/>
    </location>
</feature>
<evidence type="ECO:0000256" key="3">
    <source>
        <dbReference type="SAM" id="SignalP"/>
    </source>
</evidence>
<evidence type="ECO:0000259" key="4">
    <source>
        <dbReference type="Pfam" id="PF00127"/>
    </source>
</evidence>
<dbReference type="Pfam" id="PF00127">
    <property type="entry name" value="Copper-bind"/>
    <property type="match status" value="1"/>
</dbReference>
<protein>
    <recommendedName>
        <fullName evidence="4">Blue (type 1) copper domain-containing protein</fullName>
    </recommendedName>
</protein>